<gene>
    <name evidence="4" type="ORF">GCM10007147_38770</name>
</gene>
<dbReference type="Gene3D" id="3.40.605.10">
    <property type="entry name" value="Aldehyde Dehydrogenase, Chain A, domain 1"/>
    <property type="match status" value="1"/>
</dbReference>
<dbReference type="AlphaFoldDB" id="A0A919CKH5"/>
<dbReference type="PANTHER" id="PTHR43217">
    <property type="entry name" value="SUCCINATE SEMIALDEHYDE DEHYDROGENASE [NAD(P)+] SAD"/>
    <property type="match status" value="1"/>
</dbReference>
<dbReference type="Proteomes" id="UP000654947">
    <property type="component" value="Unassembled WGS sequence"/>
</dbReference>
<dbReference type="EMBL" id="BMXL01000028">
    <property type="protein sequence ID" value="GHD33766.1"/>
    <property type="molecule type" value="Genomic_DNA"/>
</dbReference>
<dbReference type="PANTHER" id="PTHR43217:SF2">
    <property type="entry name" value="SUCCINATE-SEMIALDEHYDE DEHYDROGENASE [NADP(+)]"/>
    <property type="match status" value="1"/>
</dbReference>
<dbReference type="Pfam" id="PF00171">
    <property type="entry name" value="Aldedh"/>
    <property type="match status" value="1"/>
</dbReference>
<evidence type="ECO:0000256" key="1">
    <source>
        <dbReference type="ARBA" id="ARBA00023002"/>
    </source>
</evidence>
<dbReference type="InterPro" id="IPR016161">
    <property type="entry name" value="Ald_DH/histidinol_DH"/>
</dbReference>
<reference evidence="4 5" key="1">
    <citation type="journal article" date="2014" name="Int. J. Syst. Evol. Microbiol.">
        <title>Complete genome sequence of Corynebacterium casei LMG S-19264T (=DSM 44701T), isolated from a smear-ripened cheese.</title>
        <authorList>
            <consortium name="US DOE Joint Genome Institute (JGI-PGF)"/>
            <person name="Walter F."/>
            <person name="Albersmeier A."/>
            <person name="Kalinowski J."/>
            <person name="Ruckert C."/>
        </authorList>
    </citation>
    <scope>NUCLEOTIDE SEQUENCE [LARGE SCALE GENOMIC DNA]</scope>
    <source>
        <strain evidence="4 5">KCTC 19473</strain>
    </source>
</reference>
<sequence length="178" mass="19636">MEQRASLVARIGELHTERRQEPAEIMVREMGEPISQALGEVDFCAHIYRCTADVGPSVLTDREIDAHHERALVRSSALGVLLDIMPWNYPAYRICRFADPNLTIGDTILLKHAPQCPETAAFLEQIFVDAGLPANSYTNIYASNEQVATSIADPRVRGSPSPAPTVPGLQWPRSRTAT</sequence>
<evidence type="ECO:0000313" key="4">
    <source>
        <dbReference type="EMBL" id="GHD33766.1"/>
    </source>
</evidence>
<dbReference type="InterPro" id="IPR016162">
    <property type="entry name" value="Ald_DH_N"/>
</dbReference>
<comment type="caution">
    <text evidence="4">The sequence shown here is derived from an EMBL/GenBank/DDBJ whole genome shotgun (WGS) entry which is preliminary data.</text>
</comment>
<keyword evidence="1" id="KW-0560">Oxidoreductase</keyword>
<keyword evidence="5" id="KW-1185">Reference proteome</keyword>
<dbReference type="InterPro" id="IPR015590">
    <property type="entry name" value="Aldehyde_DH_dom"/>
</dbReference>
<proteinExistence type="predicted"/>
<dbReference type="InterPro" id="IPR047110">
    <property type="entry name" value="GABD/Sad-like"/>
</dbReference>
<organism evidence="4 5">
    <name type="scientific">Nocardiopsis kunsanensis</name>
    <dbReference type="NCBI Taxonomy" id="141693"/>
    <lineage>
        <taxon>Bacteria</taxon>
        <taxon>Bacillati</taxon>
        <taxon>Actinomycetota</taxon>
        <taxon>Actinomycetes</taxon>
        <taxon>Streptosporangiales</taxon>
        <taxon>Nocardiopsidaceae</taxon>
        <taxon>Nocardiopsis</taxon>
    </lineage>
</organism>
<dbReference type="GO" id="GO:0004777">
    <property type="term" value="F:succinate-semialdehyde dehydrogenase (NAD+) activity"/>
    <property type="evidence" value="ECO:0007669"/>
    <property type="project" value="TreeGrafter"/>
</dbReference>
<name>A0A919CKH5_9ACTN</name>
<protein>
    <recommendedName>
        <fullName evidence="3">Aldehyde dehydrogenase domain-containing protein</fullName>
    </recommendedName>
</protein>
<feature type="region of interest" description="Disordered" evidence="2">
    <location>
        <begin position="152"/>
        <end position="178"/>
    </location>
</feature>
<accession>A0A919CKH5</accession>
<evidence type="ECO:0000313" key="5">
    <source>
        <dbReference type="Proteomes" id="UP000654947"/>
    </source>
</evidence>
<evidence type="ECO:0000256" key="2">
    <source>
        <dbReference type="SAM" id="MobiDB-lite"/>
    </source>
</evidence>
<dbReference type="SUPFAM" id="SSF53720">
    <property type="entry name" value="ALDH-like"/>
    <property type="match status" value="1"/>
</dbReference>
<evidence type="ECO:0000259" key="3">
    <source>
        <dbReference type="Pfam" id="PF00171"/>
    </source>
</evidence>
<feature type="domain" description="Aldehyde dehydrogenase" evidence="3">
    <location>
        <begin position="2"/>
        <end position="153"/>
    </location>
</feature>